<evidence type="ECO:0000259" key="5">
    <source>
        <dbReference type="PROSITE" id="PS50977"/>
    </source>
</evidence>
<keyword evidence="3" id="KW-0804">Transcription</keyword>
<gene>
    <name evidence="6" type="ORF">DDE18_17520</name>
</gene>
<evidence type="ECO:0000256" key="4">
    <source>
        <dbReference type="PROSITE-ProRule" id="PRU00335"/>
    </source>
</evidence>
<feature type="DNA-binding region" description="H-T-H motif" evidence="4">
    <location>
        <begin position="36"/>
        <end position="55"/>
    </location>
</feature>
<feature type="domain" description="HTH tetR-type" evidence="5">
    <location>
        <begin position="13"/>
        <end position="73"/>
    </location>
</feature>
<name>A0A2T8F7S2_9ACTN</name>
<dbReference type="PANTHER" id="PTHR30055:SF174">
    <property type="entry name" value="TRANSCRIPTIONAL REGULATORY PROTEIN (PROBABLY TETR-FAMILY)-RELATED"/>
    <property type="match status" value="1"/>
</dbReference>
<keyword evidence="2 4" id="KW-0238">DNA-binding</keyword>
<dbReference type="RefSeq" id="WP_116573531.1">
    <property type="nucleotide sequence ID" value="NZ_QDGZ01000007.1"/>
</dbReference>
<evidence type="ECO:0000313" key="6">
    <source>
        <dbReference type="EMBL" id="PVG81766.1"/>
    </source>
</evidence>
<comment type="caution">
    <text evidence="6">The sequence shown here is derived from an EMBL/GenBank/DDBJ whole genome shotgun (WGS) entry which is preliminary data.</text>
</comment>
<dbReference type="SUPFAM" id="SSF46689">
    <property type="entry name" value="Homeodomain-like"/>
    <property type="match status" value="1"/>
</dbReference>
<dbReference type="Pfam" id="PF21943">
    <property type="entry name" value="TetR_C_46"/>
    <property type="match status" value="1"/>
</dbReference>
<evidence type="ECO:0000256" key="1">
    <source>
        <dbReference type="ARBA" id="ARBA00023015"/>
    </source>
</evidence>
<dbReference type="PRINTS" id="PR00455">
    <property type="entry name" value="HTHTETR"/>
</dbReference>
<protein>
    <submittedName>
        <fullName evidence="6">TetR/AcrR family transcriptional regulator</fullName>
    </submittedName>
</protein>
<dbReference type="EMBL" id="QDGZ01000007">
    <property type="protein sequence ID" value="PVG81766.1"/>
    <property type="molecule type" value="Genomic_DNA"/>
</dbReference>
<dbReference type="PANTHER" id="PTHR30055">
    <property type="entry name" value="HTH-TYPE TRANSCRIPTIONAL REGULATOR RUTR"/>
    <property type="match status" value="1"/>
</dbReference>
<evidence type="ECO:0000313" key="7">
    <source>
        <dbReference type="Proteomes" id="UP000246018"/>
    </source>
</evidence>
<dbReference type="GO" id="GO:0000976">
    <property type="term" value="F:transcription cis-regulatory region binding"/>
    <property type="evidence" value="ECO:0007669"/>
    <property type="project" value="TreeGrafter"/>
</dbReference>
<evidence type="ECO:0000256" key="3">
    <source>
        <dbReference type="ARBA" id="ARBA00023163"/>
    </source>
</evidence>
<sequence length="197" mass="21676">MTTATGRTRLSPDERRTQLLELGTDLLSRHGIDAITIDLLADEAGVSRGLLYHYFGSLQGFREAVVRHAVDQLVAETAPPAEGEPLERLFTSVGVYVDYVRDNYAGYVSLVRAAAGGTDVMREIYEEGRHALIDRVFREDAQGEIIPDTPVTRLLLRGWAAMAEEVVVTWAADPGDLTRDRVVELLALSLPTLVELA</sequence>
<organism evidence="6 7">
    <name type="scientific">Nocardioides gansuensis</name>
    <dbReference type="NCBI Taxonomy" id="2138300"/>
    <lineage>
        <taxon>Bacteria</taxon>
        <taxon>Bacillati</taxon>
        <taxon>Actinomycetota</taxon>
        <taxon>Actinomycetes</taxon>
        <taxon>Propionibacteriales</taxon>
        <taxon>Nocardioidaceae</taxon>
        <taxon>Nocardioides</taxon>
    </lineage>
</organism>
<dbReference type="GO" id="GO:0003700">
    <property type="term" value="F:DNA-binding transcription factor activity"/>
    <property type="evidence" value="ECO:0007669"/>
    <property type="project" value="TreeGrafter"/>
</dbReference>
<evidence type="ECO:0000256" key="2">
    <source>
        <dbReference type="ARBA" id="ARBA00023125"/>
    </source>
</evidence>
<keyword evidence="1" id="KW-0805">Transcription regulation</keyword>
<dbReference type="InterPro" id="IPR050109">
    <property type="entry name" value="HTH-type_TetR-like_transc_reg"/>
</dbReference>
<dbReference type="InterPro" id="IPR054129">
    <property type="entry name" value="DesT_TetR_C"/>
</dbReference>
<dbReference type="AlphaFoldDB" id="A0A2T8F7S2"/>
<dbReference type="InterPro" id="IPR001647">
    <property type="entry name" value="HTH_TetR"/>
</dbReference>
<dbReference type="OrthoDB" id="8479950at2"/>
<dbReference type="Pfam" id="PF00440">
    <property type="entry name" value="TetR_N"/>
    <property type="match status" value="1"/>
</dbReference>
<dbReference type="Gene3D" id="1.10.357.10">
    <property type="entry name" value="Tetracycline Repressor, domain 2"/>
    <property type="match status" value="1"/>
</dbReference>
<dbReference type="InterPro" id="IPR009057">
    <property type="entry name" value="Homeodomain-like_sf"/>
</dbReference>
<dbReference type="Proteomes" id="UP000246018">
    <property type="component" value="Unassembled WGS sequence"/>
</dbReference>
<keyword evidence="7" id="KW-1185">Reference proteome</keyword>
<dbReference type="PROSITE" id="PS50977">
    <property type="entry name" value="HTH_TETR_2"/>
    <property type="match status" value="1"/>
</dbReference>
<reference evidence="6 7" key="1">
    <citation type="submission" date="2018-04" db="EMBL/GenBank/DDBJ databases">
        <title>Genome of Nocardioides gansuensis WSJ-1.</title>
        <authorList>
            <person name="Wu S."/>
            <person name="Wang G."/>
        </authorList>
    </citation>
    <scope>NUCLEOTIDE SEQUENCE [LARGE SCALE GENOMIC DNA]</scope>
    <source>
        <strain evidence="6 7">WSJ-1</strain>
    </source>
</reference>
<accession>A0A2T8F7S2</accession>
<proteinExistence type="predicted"/>